<evidence type="ECO:0000259" key="1">
    <source>
        <dbReference type="Pfam" id="PF03372"/>
    </source>
</evidence>
<dbReference type="OrthoDB" id="1001388at2759"/>
<dbReference type="PANTHER" id="PTHR33710:SF71">
    <property type="entry name" value="ENDONUCLEASE_EXONUCLEASE_PHOSPHATASE DOMAIN-CONTAINING PROTEIN"/>
    <property type="match status" value="1"/>
</dbReference>
<comment type="caution">
    <text evidence="2">The sequence shown here is derived from an EMBL/GenBank/DDBJ whole genome shotgun (WGS) entry which is preliminary data.</text>
</comment>
<dbReference type="InterPro" id="IPR005135">
    <property type="entry name" value="Endo/exonuclease/phosphatase"/>
</dbReference>
<dbReference type="EMBL" id="JADFTS010000004">
    <property type="protein sequence ID" value="KAF9608966.1"/>
    <property type="molecule type" value="Genomic_DNA"/>
</dbReference>
<dbReference type="Gene3D" id="3.60.10.10">
    <property type="entry name" value="Endonuclease/exonuclease/phosphatase"/>
    <property type="match status" value="1"/>
</dbReference>
<keyword evidence="3" id="KW-1185">Reference proteome</keyword>
<dbReference type="InterPro" id="IPR036691">
    <property type="entry name" value="Endo/exonu/phosph_ase_sf"/>
</dbReference>
<protein>
    <recommendedName>
        <fullName evidence="1">Endonuclease/exonuclease/phosphatase domain-containing protein</fullName>
    </recommendedName>
</protein>
<organism evidence="2 3">
    <name type="scientific">Coptis chinensis</name>
    <dbReference type="NCBI Taxonomy" id="261450"/>
    <lineage>
        <taxon>Eukaryota</taxon>
        <taxon>Viridiplantae</taxon>
        <taxon>Streptophyta</taxon>
        <taxon>Embryophyta</taxon>
        <taxon>Tracheophyta</taxon>
        <taxon>Spermatophyta</taxon>
        <taxon>Magnoliopsida</taxon>
        <taxon>Ranunculales</taxon>
        <taxon>Ranunculaceae</taxon>
        <taxon>Coptidoideae</taxon>
        <taxon>Coptis</taxon>
    </lineage>
</organism>
<accession>A0A835M343</accession>
<evidence type="ECO:0000313" key="3">
    <source>
        <dbReference type="Proteomes" id="UP000631114"/>
    </source>
</evidence>
<dbReference type="AlphaFoldDB" id="A0A835M343"/>
<dbReference type="SUPFAM" id="SSF56219">
    <property type="entry name" value="DNase I-like"/>
    <property type="match status" value="1"/>
</dbReference>
<feature type="domain" description="Endonuclease/exonuclease/phosphatase" evidence="1">
    <location>
        <begin position="43"/>
        <end position="241"/>
    </location>
</feature>
<reference evidence="2 3" key="1">
    <citation type="submission" date="2020-10" db="EMBL/GenBank/DDBJ databases">
        <title>The Coptis chinensis genome and diversification of protoberbering-type alkaloids.</title>
        <authorList>
            <person name="Wang B."/>
            <person name="Shu S."/>
            <person name="Song C."/>
            <person name="Liu Y."/>
        </authorList>
    </citation>
    <scope>NUCLEOTIDE SEQUENCE [LARGE SCALE GENOMIC DNA]</scope>
    <source>
        <strain evidence="2">HL-2020</strain>
        <tissue evidence="2">Leaf</tissue>
    </source>
</reference>
<sequence length="298" mass="33993">MCKFLVFDSEFGLDKVEEDLWCYPQVVGGINRGSVNGTMKLLAWNCRGVGLDSTIRCLKDHIQIKKPQFIFLCETKADANKSSNLLKSFVNFNYFVVASRGLAGGLWCMWEADLDIQYISCIYGSPQPLTRRNQWQLLESFLPPNDAPWLCIGDFNDVACIDEKRGGPPVPASQIKHFTEAIQNCMLMDVGFIGSPYTWCNNQQGLRRVFKRLDRAMCNAQWRTLFPNAQLHHVLTVDSDHKLLMLDCVPMLKKLKRPFRFEAMWLSDPTCKEVVHSVVQPTVNGSPSYILCRKLARC</sequence>
<dbReference type="GO" id="GO:0003824">
    <property type="term" value="F:catalytic activity"/>
    <property type="evidence" value="ECO:0007669"/>
    <property type="project" value="InterPro"/>
</dbReference>
<dbReference type="Pfam" id="PF03372">
    <property type="entry name" value="Exo_endo_phos"/>
    <property type="match status" value="1"/>
</dbReference>
<name>A0A835M343_9MAGN</name>
<dbReference type="PANTHER" id="PTHR33710">
    <property type="entry name" value="BNAC02G09200D PROTEIN"/>
    <property type="match status" value="1"/>
</dbReference>
<gene>
    <name evidence="2" type="ORF">IFM89_012143</name>
</gene>
<proteinExistence type="predicted"/>
<evidence type="ECO:0000313" key="2">
    <source>
        <dbReference type="EMBL" id="KAF9608966.1"/>
    </source>
</evidence>
<dbReference type="Proteomes" id="UP000631114">
    <property type="component" value="Unassembled WGS sequence"/>
</dbReference>